<reference evidence="7 8" key="1">
    <citation type="journal article" date="2022" name="Nat. Genet.">
        <title>Improved pea reference genome and pan-genome highlight genomic features and evolutionary characteristics.</title>
        <authorList>
            <person name="Yang T."/>
            <person name="Liu R."/>
            <person name="Luo Y."/>
            <person name="Hu S."/>
            <person name="Wang D."/>
            <person name="Wang C."/>
            <person name="Pandey M.K."/>
            <person name="Ge S."/>
            <person name="Xu Q."/>
            <person name="Li N."/>
            <person name="Li G."/>
            <person name="Huang Y."/>
            <person name="Saxena R.K."/>
            <person name="Ji Y."/>
            <person name="Li M."/>
            <person name="Yan X."/>
            <person name="He Y."/>
            <person name="Liu Y."/>
            <person name="Wang X."/>
            <person name="Xiang C."/>
            <person name="Varshney R.K."/>
            <person name="Ding H."/>
            <person name="Gao S."/>
            <person name="Zong X."/>
        </authorList>
    </citation>
    <scope>NUCLEOTIDE SEQUENCE [LARGE SCALE GENOMIC DNA]</scope>
    <source>
        <strain evidence="7 8">cv. Zhongwan 6</strain>
    </source>
</reference>
<keyword evidence="1 6" id="KW-0812">Transmembrane</keyword>
<evidence type="ECO:0000256" key="1">
    <source>
        <dbReference type="ARBA" id="ARBA00022692"/>
    </source>
</evidence>
<dbReference type="GO" id="GO:0005524">
    <property type="term" value="F:ATP binding"/>
    <property type="evidence" value="ECO:0007669"/>
    <property type="project" value="UniProtKB-KW"/>
</dbReference>
<sequence>MPRNLLIRWQRCTNSLVILFIQITDQTNVFVYIGICSIIGSLTVMIVKAIGIAIKLTFDGSNQNVYFQTWIFTMVGISCIITSLNHLNMALDTLNTTVVSPIYYALFALFTILAGAIMFKDYLGQSMSSIASELCGFIIVLSGTTVSHYTRIPDPPVNTDVYSPLSPKLYQHYKHNEEHFWRIQQQHKNQMQNLFDEGLYFVFLLKDQEWNLWCRTVCSVGTEHIIPSKMTEYGSNGRTVPSFFPWLDYAAKYPLSEFFKARPPLWNTALQSESFDDDEFEHFEDVIKETDKEPAIVSDKSDEPVIAPDEKGNLGSQTIKPNTELSLAAKEGLGLSIGGDVSKQIVQDTLKQESPVVSGSTSLSLGIKEHLFTSVTSPKINMINPDLDKGELVSLELSLSKEEYSTHSSNTDAKSDSDTTRVNSRVNWDLNTTMDAWDKGSDASSVKTSIDGLNITHSAHDEKHLMSTRIPKVQQLVNDLFEGKEPNKGVNPVEAVDVANGHLVCGHGNISSCNNNAPTLHQEARAMSAILLRKQLTRDDSFLWPHLSPQTHSSLKSLLLSSIQTENSKSISKKLCDTISELAYVHRRLSHTAYQTPS</sequence>
<comment type="subcellular location">
    <subcellularLocation>
        <location evidence="6">Cell membrane</location>
        <topology evidence="6">Multi-pass membrane protein</topology>
    </subcellularLocation>
    <subcellularLocation>
        <location evidence="6">Early endosome</location>
    </subcellularLocation>
</comment>
<evidence type="ECO:0000313" key="8">
    <source>
        <dbReference type="Proteomes" id="UP001058974"/>
    </source>
</evidence>
<dbReference type="PANTHER" id="PTHR12570:SF74">
    <property type="entry name" value="MAGNESIUM TRANSPORTER-RELATED"/>
    <property type="match status" value="1"/>
</dbReference>
<evidence type="ECO:0000313" key="7">
    <source>
        <dbReference type="EMBL" id="KAI5429925.1"/>
    </source>
</evidence>
<comment type="subunit">
    <text evidence="6">Homodimer.</text>
</comment>
<evidence type="ECO:0000256" key="6">
    <source>
        <dbReference type="RuleBase" id="RU363078"/>
    </source>
</evidence>
<dbReference type="GO" id="GO:0005769">
    <property type="term" value="C:early endosome"/>
    <property type="evidence" value="ECO:0007669"/>
    <property type="project" value="UniProtKB-SubCell"/>
</dbReference>
<dbReference type="InterPro" id="IPR011989">
    <property type="entry name" value="ARM-like"/>
</dbReference>
<proteinExistence type="inferred from homology"/>
<feature type="transmembrane region" description="Helical" evidence="6">
    <location>
        <begin position="29"/>
        <end position="53"/>
    </location>
</feature>
<keyword evidence="8" id="KW-1185">Reference proteome</keyword>
<comment type="function">
    <text evidence="6">Acts as a Mg(2+) transporter. Can also transport other divalent cations such as Fe(2+), Sr(2+), Ba(2+), Mn(2+) and Co(2+) but to a much less extent than Mg(2+).</text>
</comment>
<dbReference type="Gene3D" id="1.25.10.10">
    <property type="entry name" value="Leucine-rich Repeat Variant"/>
    <property type="match status" value="1"/>
</dbReference>
<comment type="similarity">
    <text evidence="6">Belongs to the NIPA (TC 2.A.7) family.</text>
</comment>
<dbReference type="Proteomes" id="UP001058974">
    <property type="component" value="Chromosome 3"/>
</dbReference>
<feature type="transmembrane region" description="Helical" evidence="6">
    <location>
        <begin position="65"/>
        <end position="87"/>
    </location>
</feature>
<dbReference type="InterPro" id="IPR008521">
    <property type="entry name" value="Mg_trans_NIPA"/>
</dbReference>
<dbReference type="GO" id="GO:0140662">
    <property type="term" value="F:ATP-dependent protein folding chaperone"/>
    <property type="evidence" value="ECO:0007669"/>
    <property type="project" value="InterPro"/>
</dbReference>
<keyword evidence="6" id="KW-0460">Magnesium</keyword>
<feature type="transmembrane region" description="Helical" evidence="6">
    <location>
        <begin position="102"/>
        <end position="119"/>
    </location>
</feature>
<comment type="caution">
    <text evidence="7">The sequence shown here is derived from an EMBL/GenBank/DDBJ whole genome shotgun (WGS) entry which is preliminary data.</text>
</comment>
<dbReference type="PANTHER" id="PTHR12570">
    <property type="match status" value="1"/>
</dbReference>
<dbReference type="EMBL" id="JAMSHJ010000003">
    <property type="protein sequence ID" value="KAI5429925.1"/>
    <property type="molecule type" value="Genomic_DNA"/>
</dbReference>
<keyword evidence="3" id="KW-0067">ATP-binding</keyword>
<gene>
    <name evidence="7" type="ORF">KIW84_034490</name>
</gene>
<dbReference type="SUPFAM" id="SSF48371">
    <property type="entry name" value="ARM repeat"/>
    <property type="match status" value="1"/>
</dbReference>
<evidence type="ECO:0000256" key="2">
    <source>
        <dbReference type="ARBA" id="ARBA00022741"/>
    </source>
</evidence>
<dbReference type="InterPro" id="IPR016024">
    <property type="entry name" value="ARM-type_fold"/>
</dbReference>
<evidence type="ECO:0000256" key="4">
    <source>
        <dbReference type="ARBA" id="ARBA00022989"/>
    </source>
</evidence>
<dbReference type="Pfam" id="PF00012">
    <property type="entry name" value="HSP70"/>
    <property type="match status" value="1"/>
</dbReference>
<keyword evidence="4 6" id="KW-1133">Transmembrane helix</keyword>
<dbReference type="Pfam" id="PF05653">
    <property type="entry name" value="Mg_trans_NIPA"/>
    <property type="match status" value="1"/>
</dbReference>
<dbReference type="GO" id="GO:0015095">
    <property type="term" value="F:magnesium ion transmembrane transporter activity"/>
    <property type="evidence" value="ECO:0007669"/>
    <property type="project" value="UniProtKB-UniRule"/>
</dbReference>
<protein>
    <recommendedName>
        <fullName evidence="6">Probable magnesium transporter</fullName>
    </recommendedName>
</protein>
<keyword evidence="6" id="KW-0967">Endosome</keyword>
<dbReference type="GO" id="GO:0005886">
    <property type="term" value="C:plasma membrane"/>
    <property type="evidence" value="ECO:0007669"/>
    <property type="project" value="UniProtKB-SubCell"/>
</dbReference>
<keyword evidence="6" id="KW-0406">Ion transport</keyword>
<evidence type="ECO:0000256" key="5">
    <source>
        <dbReference type="ARBA" id="ARBA00023136"/>
    </source>
</evidence>
<dbReference type="InterPro" id="IPR013126">
    <property type="entry name" value="Hsp_70_fam"/>
</dbReference>
<name>A0A9D4Y2W1_PEA</name>
<dbReference type="Gramene" id="Psat03G0449000-T1">
    <property type="protein sequence ID" value="KAI5429925.1"/>
    <property type="gene ID" value="KIW84_034490"/>
</dbReference>
<keyword evidence="6" id="KW-1003">Cell membrane</keyword>
<organism evidence="7 8">
    <name type="scientific">Pisum sativum</name>
    <name type="common">Garden pea</name>
    <name type="synonym">Lathyrus oleraceus</name>
    <dbReference type="NCBI Taxonomy" id="3888"/>
    <lineage>
        <taxon>Eukaryota</taxon>
        <taxon>Viridiplantae</taxon>
        <taxon>Streptophyta</taxon>
        <taxon>Embryophyta</taxon>
        <taxon>Tracheophyta</taxon>
        <taxon>Spermatophyta</taxon>
        <taxon>Magnoliopsida</taxon>
        <taxon>eudicotyledons</taxon>
        <taxon>Gunneridae</taxon>
        <taxon>Pentapetalae</taxon>
        <taxon>rosids</taxon>
        <taxon>fabids</taxon>
        <taxon>Fabales</taxon>
        <taxon>Fabaceae</taxon>
        <taxon>Papilionoideae</taxon>
        <taxon>50 kb inversion clade</taxon>
        <taxon>NPAAA clade</taxon>
        <taxon>Hologalegina</taxon>
        <taxon>IRL clade</taxon>
        <taxon>Fabeae</taxon>
        <taxon>Lathyrus</taxon>
    </lineage>
</organism>
<accession>A0A9D4Y2W1</accession>
<dbReference type="Gene3D" id="3.30.420.40">
    <property type="match status" value="1"/>
</dbReference>
<keyword evidence="6" id="KW-0813">Transport</keyword>
<dbReference type="AlphaFoldDB" id="A0A9D4Y2W1"/>
<keyword evidence="2" id="KW-0547">Nucleotide-binding</keyword>
<keyword evidence="5 6" id="KW-0472">Membrane</keyword>
<comment type="caution">
    <text evidence="6">Lacks conserved residue(s) required for the propagation of feature annotation.</text>
</comment>
<evidence type="ECO:0000256" key="3">
    <source>
        <dbReference type="ARBA" id="ARBA00022840"/>
    </source>
</evidence>